<evidence type="ECO:0000256" key="4">
    <source>
        <dbReference type="ARBA" id="ARBA00010609"/>
    </source>
</evidence>
<keyword evidence="6" id="KW-0813">Transport</keyword>
<dbReference type="PROSITE" id="PS01286">
    <property type="entry name" value="FA58C_2"/>
    <property type="match status" value="1"/>
</dbReference>
<dbReference type="GO" id="GO:0005886">
    <property type="term" value="C:plasma membrane"/>
    <property type="evidence" value="ECO:0007669"/>
    <property type="project" value="TreeGrafter"/>
</dbReference>
<dbReference type="CDD" id="cd00057">
    <property type="entry name" value="FA58C"/>
    <property type="match status" value="2"/>
</dbReference>
<evidence type="ECO:0000256" key="18">
    <source>
        <dbReference type="ARBA" id="ARBA00023136"/>
    </source>
</evidence>
<dbReference type="InterPro" id="IPR011707">
    <property type="entry name" value="Cu-oxidase-like_N"/>
</dbReference>
<proteinExistence type="inferred from homology"/>
<keyword evidence="19 21" id="KW-1015">Disulfide bond</keyword>
<evidence type="ECO:0000256" key="22">
    <source>
        <dbReference type="SAM" id="MobiDB-lite"/>
    </source>
</evidence>
<keyword evidence="15" id="KW-0560">Oxidoreductase</keyword>
<dbReference type="FunFam" id="2.60.40.420:FF:000002">
    <property type="entry name" value="Hephaestin like 1"/>
    <property type="match status" value="1"/>
</dbReference>
<comment type="cofactor">
    <cofactor evidence="1">
        <name>Cu cation</name>
        <dbReference type="ChEBI" id="CHEBI:23378"/>
    </cofactor>
</comment>
<evidence type="ECO:0000256" key="8">
    <source>
        <dbReference type="ARBA" id="ARBA00022692"/>
    </source>
</evidence>
<comment type="caution">
    <text evidence="24">The sequence shown here is derived from an EMBL/GenBank/DDBJ whole genome shotgun (WGS) entry which is preliminary data.</text>
</comment>
<keyword evidence="20" id="KW-0325">Glycoprotein</keyword>
<keyword evidence="16" id="KW-0072">Autophagy</keyword>
<evidence type="ECO:0000256" key="12">
    <source>
        <dbReference type="ARBA" id="ARBA00022786"/>
    </source>
</evidence>
<evidence type="ECO:0000256" key="21">
    <source>
        <dbReference type="PIRSR" id="PIRSR000354-1"/>
    </source>
</evidence>
<dbReference type="Gene3D" id="2.60.40.420">
    <property type="entry name" value="Cupredoxins - blue copper proteins"/>
    <property type="match status" value="5"/>
</dbReference>
<feature type="domain" description="F5/8 type C" evidence="23">
    <location>
        <begin position="1809"/>
        <end position="1960"/>
    </location>
</feature>
<evidence type="ECO:0000256" key="20">
    <source>
        <dbReference type="ARBA" id="ARBA00023180"/>
    </source>
</evidence>
<accession>A0A444UF84</accession>
<dbReference type="EC" id="1.16.3.1" evidence="5"/>
<keyword evidence="25" id="KW-1185">Reference proteome</keyword>
<evidence type="ECO:0000256" key="3">
    <source>
        <dbReference type="ARBA" id="ARBA00004613"/>
    </source>
</evidence>
<evidence type="ECO:0000256" key="7">
    <source>
        <dbReference type="ARBA" id="ARBA00022525"/>
    </source>
</evidence>
<dbReference type="PROSITE" id="PS50022">
    <property type="entry name" value="FA58C_3"/>
    <property type="match status" value="2"/>
</dbReference>
<dbReference type="PANTHER" id="PTHR46806:SF10">
    <property type="entry name" value="COAGULATION FACTOR V"/>
    <property type="match status" value="1"/>
</dbReference>
<dbReference type="InterPro" id="IPR008972">
    <property type="entry name" value="Cupredoxin"/>
</dbReference>
<evidence type="ECO:0000256" key="13">
    <source>
        <dbReference type="ARBA" id="ARBA00022837"/>
    </source>
</evidence>
<evidence type="ECO:0000256" key="17">
    <source>
        <dbReference type="ARBA" id="ARBA00023065"/>
    </source>
</evidence>
<evidence type="ECO:0000256" key="1">
    <source>
        <dbReference type="ARBA" id="ARBA00001935"/>
    </source>
</evidence>
<dbReference type="PROSITE" id="PS01285">
    <property type="entry name" value="FA58C_1"/>
    <property type="match status" value="1"/>
</dbReference>
<organism evidence="24 25">
    <name type="scientific">Acipenser ruthenus</name>
    <name type="common">Sterlet sturgeon</name>
    <dbReference type="NCBI Taxonomy" id="7906"/>
    <lineage>
        <taxon>Eukaryota</taxon>
        <taxon>Metazoa</taxon>
        <taxon>Chordata</taxon>
        <taxon>Craniata</taxon>
        <taxon>Vertebrata</taxon>
        <taxon>Euteleostomi</taxon>
        <taxon>Actinopterygii</taxon>
        <taxon>Chondrostei</taxon>
        <taxon>Acipenseriformes</taxon>
        <taxon>Acipenseridae</taxon>
        <taxon>Acipenser</taxon>
    </lineage>
</organism>
<dbReference type="GO" id="GO:0005507">
    <property type="term" value="F:copper ion binding"/>
    <property type="evidence" value="ECO:0007669"/>
    <property type="project" value="InterPro"/>
</dbReference>
<dbReference type="GO" id="GO:0006914">
    <property type="term" value="P:autophagy"/>
    <property type="evidence" value="ECO:0007669"/>
    <property type="project" value="UniProtKB-KW"/>
</dbReference>
<dbReference type="GO" id="GO:0006811">
    <property type="term" value="P:monoatomic ion transport"/>
    <property type="evidence" value="ECO:0007669"/>
    <property type="project" value="UniProtKB-KW"/>
</dbReference>
<evidence type="ECO:0000256" key="9">
    <source>
        <dbReference type="ARBA" id="ARBA00022723"/>
    </source>
</evidence>
<sequence length="2123" mass="240259">MEYSDEQEAIIEEDDGDGGWVDTYHNSGVTGVTEAVQEITLDSKDNMNLNTRSVACAEEDEDDEEGEAADMEEYEESGLLETDEATLDTSKVVEASKPRADAGGEDAILQTRTYDLYYQTPRLWLFGYDEDRQPLTVDQMYEDISQDHVKKTVTIENHPHLPPPAMCSVHPCRSDSTYKKVVFREYNAGFKQAKDILPWAGTLYFDNTSQFEKKDDAVHPGTEHEYIWEITEDTGPTLADPSCLTYTYYSHVNVVKDFNSGLIGALLICRKGSLDDDGKQKLFNQEFVLLFGIFDENKSWYKEKGSESQAQPLYSINGYVNGSLPELSICAYDPVSWHLIGMSSEPELFSIHFNGQVLEHSGHKMSAVSLITASSTTANMTANHLGTWLMSSQLPRHLEAGMHGYMKVQVCEGIEEVKRKITIKERKMSQVWTYWIAAEETTWDYAPAMPTYIDREYKDIYLEKGQNRIGRKYKKVVYVHYTDGSFTTKVEGRKRETGILGPVIRAQIRDVVKVVFKNMATRPYSIYPQGLSISKNEEGANYPKDGRVNQEHEVKPGETHTYTWIITEEDEPTENDPRCLTRIYHSAVDMTRDIASGLIGPLLICKSQSLSIRNVQLKADKEQQAVLAVFDENKSWYLEDNIKTYCTEPSKVKREDPGFYKSNVMHTINGQVYDSGEFLGFCHNEVVTWHVSSVGAQDDIQTAHFYGHTFEHNKRDEDVLSLFPMSGETITMNMDNIGHWLLASLNSHQSNKGIRLRFKDLECLLDPDYYYETTDNDKDVGIVWVPNEENKDDVKVNVKPNDIVSSETELDEMTEMWANQLGLRSFKNKTQGLMAEDEVLDFSTLLGDYEDGNLTENVSLSASVAPSNKSFRADSNDCLLKQEVLHAMQLNEPQEGHLHVTGSSKEEADLSSSEKRAKTGDKAEDLQKLLLNSTAQWFTTKEVHNNDSVPLTISNKTRSQEYRDPLLPPVANNSWQTLNSDQESFVMGRNNQSARSHEEQEKESARTIENFTMENISLEGNNSTALQATKYAIPEDKEAFIYHVPITKELENDSLVKTQNSNNADVVLLDSHTADNVIDHTLLVEVEGQSEIRESEVIYNTSSVKDTAINETVPGGEGKMDADNEQYQILSNSKSEKHFQQPVSHYSHAEGQNVSHPVVTQEKGYHPARVKQSLEVTSGNNGGGNYSIVSERNTTFISAQNETSNRSNTTEYLQLKNQNSSEEQAGILAGNFTAAIEVNGNMTDISALDNQSIESKDMSSESNETVWVASDSSLNAATFLDLVNQSSSLASSPGTETFTETLVVEIHGNMTVISNNKSNAALQSRDGVNEVQIPVSKFNDIYSEEISSESDEMVEKVVIYLNDTTGNKNRIGIVTTSLDPSKKHWEYLGKHKTHHKEIPSHVKKYIEDEKHIKASESKEPPKHKKKLGGIKMRRKKKNNEKDLSATGNTFTTETGFSPRGHRPDSINPRVYKTVSNEKELIGKNIVIGVPRGEFNDYDLFLPDMNENEDLHDLEQGNSYEYVEYKDPYFTTFHSQSNKDDIANYYISTAQGNVRMYFIAAEEVEWDYAGYKGSRRFEESSTDERNTQFKKVVFRKYLDSSFSIPDIRGEVDEFLGILGPLIKAEIDDSIVVVFKNLASREYSLHAHGVSFGKSMEGMGYEDDSPYWYKLDDAVQPGDTYTYVWQAKDKIGPKSDGCRTWVYYSGVNPVAINGIIYSLKGLRMYSKELVRWHLINMGGPKDIHCVHFHGQTFLDKQSKDYRLGVYPLVPGTFGTIEMRTSKPGLWLLESEVGEYQQAGMQTLFLVLDEDCGHPLGLTTQSVSDLHITAFKYTGEWKPKLARLHNRGYYNAWSADPDPAGSNWIQVDFQRPVVISKVATQGAKKMFRSLYVTEYWVSYSTDSKRWVYYKGNSTSFRMTFEGNRDAYGIKENIFNPPIIGRFIRLYPTLFYGQPTLRMEFYGCELDGCSVPLGMENGEIKNDQITASSSKNSWFGGIWEPRLARLGNGGSVNAWQAKANNIYQWLQVALQEKKKITGIVTQGAKSMTNEMYVKTFSIQYSNNGNNWTPYREDEDSPDKIFVGNTDSSGHVKNYIYPPIFARFIRVMPKTWNNSITLRIEILGCDFE</sequence>
<dbReference type="Pfam" id="PF00754">
    <property type="entry name" value="F5_F8_type_C"/>
    <property type="match status" value="2"/>
</dbReference>
<keyword evidence="14" id="KW-1133">Transmembrane helix</keyword>
<dbReference type="PANTHER" id="PTHR46806">
    <property type="entry name" value="F5/8 TYPE C DOMAIN-CONTAINING PROTEIN"/>
    <property type="match status" value="1"/>
</dbReference>
<dbReference type="GO" id="GO:0038023">
    <property type="term" value="F:signaling receptor activity"/>
    <property type="evidence" value="ECO:0007669"/>
    <property type="project" value="TreeGrafter"/>
</dbReference>
<keyword evidence="7" id="KW-0964">Secreted</keyword>
<feature type="compositionally biased region" description="Polar residues" evidence="22">
    <location>
        <begin position="1445"/>
        <end position="1455"/>
    </location>
</feature>
<keyword evidence="8" id="KW-0812">Transmembrane</keyword>
<dbReference type="InterPro" id="IPR050633">
    <property type="entry name" value="Neuropilin_MCO_CoagFactor"/>
</dbReference>
<evidence type="ECO:0000256" key="16">
    <source>
        <dbReference type="ARBA" id="ARBA00023006"/>
    </source>
</evidence>
<comment type="subcellular location">
    <subcellularLocation>
        <location evidence="2">Membrane</location>
        <topology evidence="2">Single-pass membrane protein</topology>
    </subcellularLocation>
    <subcellularLocation>
        <location evidence="3">Secreted</location>
    </subcellularLocation>
</comment>
<feature type="region of interest" description="Disordered" evidence="22">
    <location>
        <begin position="1"/>
        <end position="23"/>
    </location>
</feature>
<feature type="compositionally biased region" description="Acidic residues" evidence="22">
    <location>
        <begin position="1"/>
        <end position="17"/>
    </location>
</feature>
<keyword evidence="11" id="KW-0677">Repeat</keyword>
<dbReference type="InterPro" id="IPR007135">
    <property type="entry name" value="Atg3/Atg10"/>
</dbReference>
<name>A0A444UF84_ACIRT</name>
<dbReference type="InterPro" id="IPR000421">
    <property type="entry name" value="FA58C"/>
</dbReference>
<dbReference type="Pfam" id="PF07731">
    <property type="entry name" value="Cu-oxidase_2"/>
    <property type="match status" value="1"/>
</dbReference>
<dbReference type="InterPro" id="IPR033138">
    <property type="entry name" value="Cu_oxidase_CS"/>
</dbReference>
<evidence type="ECO:0000256" key="2">
    <source>
        <dbReference type="ARBA" id="ARBA00004167"/>
    </source>
</evidence>
<dbReference type="Proteomes" id="UP000289886">
    <property type="component" value="Unassembled WGS sequence"/>
</dbReference>
<feature type="disulfide bond" evidence="21">
    <location>
        <begin position="1809"/>
        <end position="1960"/>
    </location>
</feature>
<dbReference type="FunFam" id="2.60.120.260:FF:000002">
    <property type="entry name" value="Coagulation factor VIII"/>
    <property type="match status" value="2"/>
</dbReference>
<dbReference type="Gene3D" id="2.60.120.260">
    <property type="entry name" value="Galactose-binding domain-like"/>
    <property type="match status" value="2"/>
</dbReference>
<keyword evidence="9" id="KW-0479">Metal-binding</keyword>
<evidence type="ECO:0000256" key="5">
    <source>
        <dbReference type="ARBA" id="ARBA00013107"/>
    </source>
</evidence>
<dbReference type="InterPro" id="IPR008979">
    <property type="entry name" value="Galactose-bd-like_sf"/>
</dbReference>
<comment type="similarity">
    <text evidence="4">Belongs to the multicopper oxidase family.</text>
</comment>
<keyword evidence="17" id="KW-0406">Ion transport</keyword>
<dbReference type="GO" id="GO:0004322">
    <property type="term" value="F:ferroxidase activity"/>
    <property type="evidence" value="ECO:0007669"/>
    <property type="project" value="UniProtKB-EC"/>
</dbReference>
<feature type="compositionally biased region" description="Basic residues" evidence="22">
    <location>
        <begin position="1421"/>
        <end position="1438"/>
    </location>
</feature>
<gene>
    <name evidence="24" type="ORF">EOD39_5157</name>
</gene>
<evidence type="ECO:0000313" key="24">
    <source>
        <dbReference type="EMBL" id="RXM33847.1"/>
    </source>
</evidence>
<dbReference type="Pfam" id="PF03987">
    <property type="entry name" value="Autophagy_act_C"/>
    <property type="match status" value="1"/>
</dbReference>
<keyword evidence="18" id="KW-0472">Membrane</keyword>
<dbReference type="InterPro" id="IPR024715">
    <property type="entry name" value="Factor_5/8-like"/>
</dbReference>
<feature type="disulfide bond" evidence="21">
    <location>
        <begin position="579"/>
        <end position="605"/>
    </location>
</feature>
<dbReference type="PIRSF" id="PIRSF000354">
    <property type="entry name" value="Factors_V_VIII"/>
    <property type="match status" value="1"/>
</dbReference>
<dbReference type="Pfam" id="PF07732">
    <property type="entry name" value="Cu-oxidase_3"/>
    <property type="match status" value="2"/>
</dbReference>
<evidence type="ECO:0000256" key="14">
    <source>
        <dbReference type="ARBA" id="ARBA00022989"/>
    </source>
</evidence>
<dbReference type="EMBL" id="SCEB01214680">
    <property type="protein sequence ID" value="RXM33847.1"/>
    <property type="molecule type" value="Genomic_DNA"/>
</dbReference>
<keyword evidence="12" id="KW-0833">Ubl conjugation pathway</keyword>
<protein>
    <recommendedName>
        <fullName evidence="5">ferroxidase</fullName>
        <ecNumber evidence="5">1.16.3.1</ecNumber>
    </recommendedName>
</protein>
<feature type="disulfide bond" evidence="21">
    <location>
        <begin position="682"/>
        <end position="763"/>
    </location>
</feature>
<dbReference type="SMART" id="SM00231">
    <property type="entry name" value="FA58C"/>
    <property type="match status" value="2"/>
</dbReference>
<evidence type="ECO:0000313" key="25">
    <source>
        <dbReference type="Proteomes" id="UP000289886"/>
    </source>
</evidence>
<reference evidence="24 25" key="1">
    <citation type="submission" date="2019-01" db="EMBL/GenBank/DDBJ databases">
        <title>Draft Genome and Complete Hox-Cluster Characterization of the Sterlet Sturgeon (Acipenser ruthenus).</title>
        <authorList>
            <person name="Wei Q."/>
        </authorList>
    </citation>
    <scope>NUCLEOTIDE SEQUENCE [LARGE SCALE GENOMIC DNA]</scope>
    <source>
        <strain evidence="24">WHYD16114868_AA</strain>
        <tissue evidence="24">Blood</tissue>
    </source>
</reference>
<keyword evidence="10" id="KW-0732">Signal</keyword>
<evidence type="ECO:0000256" key="6">
    <source>
        <dbReference type="ARBA" id="ARBA00022448"/>
    </source>
</evidence>
<evidence type="ECO:0000259" key="23">
    <source>
        <dbReference type="PROSITE" id="PS50022"/>
    </source>
</evidence>
<evidence type="ECO:0000256" key="10">
    <source>
        <dbReference type="ARBA" id="ARBA00022729"/>
    </source>
</evidence>
<dbReference type="GO" id="GO:0005576">
    <property type="term" value="C:extracellular region"/>
    <property type="evidence" value="ECO:0007669"/>
    <property type="project" value="UniProtKB-SubCell"/>
</dbReference>
<dbReference type="SUPFAM" id="SSF49503">
    <property type="entry name" value="Cupredoxins"/>
    <property type="match status" value="6"/>
</dbReference>
<evidence type="ECO:0000256" key="19">
    <source>
        <dbReference type="ARBA" id="ARBA00023157"/>
    </source>
</evidence>
<feature type="disulfide bond" evidence="21">
    <location>
        <begin position="330"/>
        <end position="411"/>
    </location>
</feature>
<feature type="region of interest" description="Disordered" evidence="22">
    <location>
        <begin position="1414"/>
        <end position="1468"/>
    </location>
</feature>
<dbReference type="SUPFAM" id="SSF49785">
    <property type="entry name" value="Galactose-binding domain-like"/>
    <property type="match status" value="2"/>
</dbReference>
<dbReference type="GO" id="GO:0019787">
    <property type="term" value="F:ubiquitin-like protein transferase activity"/>
    <property type="evidence" value="ECO:0007669"/>
    <property type="project" value="InterPro"/>
</dbReference>
<feature type="region of interest" description="Disordered" evidence="22">
    <location>
        <begin position="893"/>
        <end position="922"/>
    </location>
</feature>
<evidence type="ECO:0000256" key="11">
    <source>
        <dbReference type="ARBA" id="ARBA00022737"/>
    </source>
</evidence>
<dbReference type="PROSITE" id="PS00079">
    <property type="entry name" value="MULTICOPPER_OXIDASE1"/>
    <property type="match status" value="1"/>
</dbReference>
<evidence type="ECO:0000256" key="15">
    <source>
        <dbReference type="ARBA" id="ARBA00023002"/>
    </source>
</evidence>
<dbReference type="InterPro" id="IPR011706">
    <property type="entry name" value="Cu-oxidase_C"/>
</dbReference>
<feature type="domain" description="F5/8 type C" evidence="23">
    <location>
        <begin position="1965"/>
        <end position="2120"/>
    </location>
</feature>
<feature type="compositionally biased region" description="Basic and acidic residues" evidence="22">
    <location>
        <begin position="894"/>
        <end position="922"/>
    </location>
</feature>
<feature type="disulfide bond" evidence="21">
    <location>
        <begin position="243"/>
        <end position="269"/>
    </location>
</feature>
<feature type="region of interest" description="Disordered" evidence="22">
    <location>
        <begin position="57"/>
        <end position="78"/>
    </location>
</feature>
<keyword evidence="13" id="KW-0106">Calcium</keyword>